<accession>A0A2P2NNT0</accession>
<name>A0A2P2NNT0_RHIMU</name>
<organism evidence="1">
    <name type="scientific">Rhizophora mucronata</name>
    <name type="common">Asiatic mangrove</name>
    <dbReference type="NCBI Taxonomy" id="61149"/>
    <lineage>
        <taxon>Eukaryota</taxon>
        <taxon>Viridiplantae</taxon>
        <taxon>Streptophyta</taxon>
        <taxon>Embryophyta</taxon>
        <taxon>Tracheophyta</taxon>
        <taxon>Spermatophyta</taxon>
        <taxon>Magnoliopsida</taxon>
        <taxon>eudicotyledons</taxon>
        <taxon>Gunneridae</taxon>
        <taxon>Pentapetalae</taxon>
        <taxon>rosids</taxon>
        <taxon>fabids</taxon>
        <taxon>Malpighiales</taxon>
        <taxon>Rhizophoraceae</taxon>
        <taxon>Rhizophora</taxon>
    </lineage>
</organism>
<dbReference type="EMBL" id="GGEC01063617">
    <property type="protein sequence ID" value="MBX44101.1"/>
    <property type="molecule type" value="Transcribed_RNA"/>
</dbReference>
<reference evidence="1" key="1">
    <citation type="submission" date="2018-02" db="EMBL/GenBank/DDBJ databases">
        <title>Rhizophora mucronata_Transcriptome.</title>
        <authorList>
            <person name="Meera S.P."/>
            <person name="Sreeshan A."/>
            <person name="Augustine A."/>
        </authorList>
    </citation>
    <scope>NUCLEOTIDE SEQUENCE</scope>
    <source>
        <tissue evidence="1">Leaf</tissue>
    </source>
</reference>
<proteinExistence type="predicted"/>
<sequence>MVEWWTREGESCHVLKNIGVNRNIAFVFQIFKLLDWVSRVDPLAKGVSVLVFV</sequence>
<protein>
    <submittedName>
        <fullName evidence="1">Uncharacterized protein</fullName>
    </submittedName>
</protein>
<dbReference type="AlphaFoldDB" id="A0A2P2NNT0"/>
<evidence type="ECO:0000313" key="1">
    <source>
        <dbReference type="EMBL" id="MBX44101.1"/>
    </source>
</evidence>